<name>A0A0M4F254_DROBS</name>
<feature type="domain" description="TTI1 N-terminal TPR" evidence="2">
    <location>
        <begin position="10"/>
        <end position="366"/>
    </location>
</feature>
<dbReference type="Pfam" id="PF21547">
    <property type="entry name" value="TTI1"/>
    <property type="match status" value="1"/>
</dbReference>
<dbReference type="EMBL" id="CP012526">
    <property type="protein sequence ID" value="ALC45462.1"/>
    <property type="molecule type" value="Genomic_DNA"/>
</dbReference>
<dbReference type="PANTHER" id="PTHR18460:SF3">
    <property type="entry name" value="TELO2-INTERACTING PROTEIN 1 HOMOLOG"/>
    <property type="match status" value="1"/>
</dbReference>
<evidence type="ECO:0000259" key="3">
    <source>
        <dbReference type="Pfam" id="PF24181"/>
    </source>
</evidence>
<dbReference type="OMA" id="PHPKKPW"/>
<dbReference type="OrthoDB" id="49511at2759"/>
<dbReference type="GO" id="GO:0005737">
    <property type="term" value="C:cytoplasm"/>
    <property type="evidence" value="ECO:0007669"/>
    <property type="project" value="TreeGrafter"/>
</dbReference>
<dbReference type="Pfam" id="PF24181">
    <property type="entry name" value="TPR_TTI1_C"/>
    <property type="match status" value="1"/>
</dbReference>
<evidence type="ECO:0000313" key="4">
    <source>
        <dbReference type="EMBL" id="ALC45462.1"/>
    </source>
</evidence>
<dbReference type="SUPFAM" id="SSF48371">
    <property type="entry name" value="ARM repeat"/>
    <property type="match status" value="1"/>
</dbReference>
<gene>
    <name evidence="4" type="ORF">Dbus_chr3Rg212</name>
</gene>
<dbReference type="PANTHER" id="PTHR18460">
    <property type="entry name" value="TEL2 INTERACTING PROTEIN 1 TTI1 FAMILY MEMBER"/>
    <property type="match status" value="1"/>
</dbReference>
<dbReference type="PIRSF" id="PIRSF005250">
    <property type="entry name" value="UCP005250"/>
    <property type="match status" value="1"/>
</dbReference>
<organism evidence="4 5">
    <name type="scientific">Drosophila busckii</name>
    <name type="common">Fruit fly</name>
    <dbReference type="NCBI Taxonomy" id="30019"/>
    <lineage>
        <taxon>Eukaryota</taxon>
        <taxon>Metazoa</taxon>
        <taxon>Ecdysozoa</taxon>
        <taxon>Arthropoda</taxon>
        <taxon>Hexapoda</taxon>
        <taxon>Insecta</taxon>
        <taxon>Pterygota</taxon>
        <taxon>Neoptera</taxon>
        <taxon>Endopterygota</taxon>
        <taxon>Diptera</taxon>
        <taxon>Brachycera</taxon>
        <taxon>Muscomorpha</taxon>
        <taxon>Ephydroidea</taxon>
        <taxon>Drosophilidae</taxon>
        <taxon>Drosophila</taxon>
    </lineage>
</organism>
<dbReference type="Pfam" id="PF24176">
    <property type="entry name" value="TPR_TTI1_2nd"/>
    <property type="match status" value="1"/>
</dbReference>
<proteinExistence type="predicted"/>
<feature type="domain" description="TTI1 C-terminal TPR" evidence="3">
    <location>
        <begin position="777"/>
        <end position="1040"/>
    </location>
</feature>
<dbReference type="AlphaFoldDB" id="A0A0M4F254"/>
<dbReference type="InterPro" id="IPR016024">
    <property type="entry name" value="ARM-type_fold"/>
</dbReference>
<dbReference type="InterPro" id="IPR057567">
    <property type="entry name" value="TPR_TTI1_C"/>
</dbReference>
<protein>
    <submittedName>
        <fullName evidence="4">CG16908</fullName>
    </submittedName>
</protein>
<keyword evidence="5" id="KW-1185">Reference proteome</keyword>
<dbReference type="InterPro" id="IPR016441">
    <property type="entry name" value="Tti1"/>
</dbReference>
<evidence type="ECO:0000256" key="1">
    <source>
        <dbReference type="SAM" id="MobiDB-lite"/>
    </source>
</evidence>
<dbReference type="Pfam" id="PF24173">
    <property type="entry name" value="TPR_TTI1_N"/>
    <property type="match status" value="1"/>
</dbReference>
<dbReference type="InterPro" id="IPR052587">
    <property type="entry name" value="TELO2-interacting_protein_1"/>
</dbReference>
<dbReference type="Proteomes" id="UP000494163">
    <property type="component" value="Chromosome 3R"/>
</dbReference>
<feature type="region of interest" description="Disordered" evidence="1">
    <location>
        <begin position="826"/>
        <end position="857"/>
    </location>
</feature>
<dbReference type="InterPro" id="IPR057566">
    <property type="entry name" value="TPR_TTI1_N"/>
</dbReference>
<accession>A0A0M4F254</accession>
<evidence type="ECO:0000313" key="5">
    <source>
        <dbReference type="Proteomes" id="UP000494163"/>
    </source>
</evidence>
<dbReference type="InterPro" id="IPR049362">
    <property type="entry name" value="TTI1_rpt"/>
</dbReference>
<dbReference type="STRING" id="30019.A0A0M4F254"/>
<evidence type="ECO:0000259" key="2">
    <source>
        <dbReference type="Pfam" id="PF24173"/>
    </source>
</evidence>
<reference evidence="4 5" key="1">
    <citation type="submission" date="2015-08" db="EMBL/GenBank/DDBJ databases">
        <title>Ancestral chromatin configuration constrains chromatin evolution on differentiating sex chromosomes in Drosophila.</title>
        <authorList>
            <person name="Zhou Q."/>
            <person name="Bachtrog D."/>
        </authorList>
    </citation>
    <scope>NUCLEOTIDE SEQUENCE [LARGE SCALE GENOMIC DNA]</scope>
    <source>
        <tissue evidence="4">Whole larvae</tissue>
    </source>
</reference>
<sequence>MSSLETYVTRIKPAIDEFLKSPGKSTLSKVEKEVKSFDFGQMRIFQVQILVPLVVKLDQLKEESQELRTSLMYCLHHIISKIYLTDEKGLRSILVVVLQQVHDSKQSKLRDGLSEEIKLAAVLCLTEALQRSTSDVLEAFYTNETVMVIGQILLTVLDIITHEKYRKLVIASLECLLVLFYVHDEADAADVVLRNQVANTIFIFLPKVVTVLFKTALADDKVGQTIKSLAIKALGRISCIMFEETTDEFLKARYDANAFQALIYTCTEEQPNDASFFSSKRLNLEENEERLRQLQTNPRSTEWISATAKRMSTIFTETCILRAHSEVVVRQAYADMCCLLLRKCANNLKHNFLHLLESVLALTEDEEPYISLLCQTTLAELQTHSTCAGIFDDNAEQLLDTHLNKWTHILHRCEDSEQFAELLFFKGFLRNVSANKLQLLLLVPRNLDLFVMCLLTTLDQRITRELLNEEYALRQLHQGKPKDLLAQYRTLPWRQFKYLSSERCVRTLYDIGALLGAEPAYNRIIFEHCQQLIEQRNVAMNEAIILMTLLVTSEVRQVRESRLILAELLVQQLLAEQHWHLALQPDAAWRLKANKPTAWFEQHTPGLYSSAVEVRMQDCDSDDDSDPVNSRITVADAQYNVLHTCLVLDALGHCARFIGDTFDRHIFHSLHKVLLKLAHSNTLVHQAAEFAFLSMQLALKYAEPSHFIECSTDYITFHLNSLLKRAPDSPAAVDILTVVLQYSTRGNVPHLESIFQTICEECAKLHQTENVHSYLRVFNAFLSHVSNWQQATAAELADIEMQSAEASDILQTWLNVLNSPLEKPVELASGSTTEPDVQMHAADEEEDALPEPEPTKPILPRHIELTKEILTQVIKFLPNSEQTQQILALECLATGFPLLADYENELLPLVHLVWQPLVEKFRQKDAPVLGRCFSLLHILGIHAKDFILKRSLSDVVPQLKQFLRAASAHSCTESSLTPTQEHKLQLKLLQSLAPFIRSLQIEGKPLHELLNVLALYLSQAQPKEMQTLAVKLYQDLVSYNGPFVYVTLLQRAHLNDYKTNISEIFTSMGFSSS</sequence>